<feature type="transmembrane region" description="Helical" evidence="6">
    <location>
        <begin position="113"/>
        <end position="133"/>
    </location>
</feature>
<keyword evidence="8" id="KW-1185">Reference proteome</keyword>
<evidence type="ECO:0000256" key="5">
    <source>
        <dbReference type="SAM" id="MobiDB-lite"/>
    </source>
</evidence>
<dbReference type="GeneID" id="39587090"/>
<sequence>MAGSGSPLPSPTIRYDGEGSPYASSAILPSPNSSPSRRVHLAPPDVNALLRSKRRWWRRGCALPTTMPRSARMALMCVSVALGAVTANGVYCWPTYGPVVSQILALNGAQTQTIITGGILGVYLCAAPLGALVDRWGPRAGSLISALLSALGYFSFAAVLSAGPEAATEQTYLALAACYFAIGAATVGSYFAALTTASLSFPSHPTLSLSLPLSLIGLSSLFLSSFSNLPVFIDSEDGEIDATKYIAFLGCLAVSVNLFGSVFMRVTLPESIFADSDSESDYDSDDSEADHYTAGLSSIADLSQSLHLDEHTPLLIGGPEAAREDLEAELAGKDVHRWTVVGLLHNEGFWAFGLIIAGCIGPSETLMASIGSVASSLLPPDSRAVFVDVIKAFASWSPSATVSTALKDSSALAIRNKHLFIVSIASTVARLITGFTADWLAPAPIAVPAAPSDDPNAPSHYFVQRDPVRLRRSVFCALCAAFLAICFAYNAAFLEEESQLWILSGGVGLLYGAIFTLTPAIVSTHFGATNFGLAWGMVSYFPALGTAIFSYTYAFLAETSPVPGTDIDTLAIVDPSQCYGRLCFSKSLTVAAIGSSIAAVGLFIIGKRWKV</sequence>
<dbReference type="AlphaFoldDB" id="A0A427XGS0"/>
<organism evidence="7 8">
    <name type="scientific">Apiotrichum porosum</name>
    <dbReference type="NCBI Taxonomy" id="105984"/>
    <lineage>
        <taxon>Eukaryota</taxon>
        <taxon>Fungi</taxon>
        <taxon>Dikarya</taxon>
        <taxon>Basidiomycota</taxon>
        <taxon>Agaricomycotina</taxon>
        <taxon>Tremellomycetes</taxon>
        <taxon>Trichosporonales</taxon>
        <taxon>Trichosporonaceae</taxon>
        <taxon>Apiotrichum</taxon>
    </lineage>
</organism>
<evidence type="ECO:0000256" key="3">
    <source>
        <dbReference type="ARBA" id="ARBA00022989"/>
    </source>
</evidence>
<feature type="transmembrane region" description="Helical" evidence="6">
    <location>
        <begin position="209"/>
        <end position="233"/>
    </location>
</feature>
<dbReference type="EMBL" id="RSCE01000013">
    <property type="protein sequence ID" value="RSH78091.1"/>
    <property type="molecule type" value="Genomic_DNA"/>
</dbReference>
<keyword evidence="4 6" id="KW-0472">Membrane</keyword>
<protein>
    <submittedName>
        <fullName evidence="7">Putative monocarboxylate transporter mch1</fullName>
    </submittedName>
</protein>
<evidence type="ECO:0000256" key="2">
    <source>
        <dbReference type="ARBA" id="ARBA00022692"/>
    </source>
</evidence>
<dbReference type="Gene3D" id="1.20.1250.20">
    <property type="entry name" value="MFS general substrate transporter like domains"/>
    <property type="match status" value="1"/>
</dbReference>
<feature type="transmembrane region" description="Helical" evidence="6">
    <location>
        <begin position="588"/>
        <end position="606"/>
    </location>
</feature>
<gene>
    <name evidence="7" type="primary">MCH1</name>
    <name evidence="7" type="ORF">EHS24_002547</name>
</gene>
<feature type="transmembrane region" description="Helical" evidence="6">
    <location>
        <begin position="73"/>
        <end position="93"/>
    </location>
</feature>
<dbReference type="PANTHER" id="PTHR21576">
    <property type="entry name" value="UNCHARACTERIZED NODULIN-LIKE PROTEIN"/>
    <property type="match status" value="1"/>
</dbReference>
<dbReference type="Proteomes" id="UP000279236">
    <property type="component" value="Unassembled WGS sequence"/>
</dbReference>
<accession>A0A427XGS0</accession>
<keyword evidence="2 6" id="KW-0812">Transmembrane</keyword>
<evidence type="ECO:0000256" key="6">
    <source>
        <dbReference type="SAM" id="Phobius"/>
    </source>
</evidence>
<feature type="transmembrane region" description="Helical" evidence="6">
    <location>
        <begin position="534"/>
        <end position="556"/>
    </location>
</feature>
<dbReference type="GO" id="GO:0000329">
    <property type="term" value="C:fungal-type vacuole membrane"/>
    <property type="evidence" value="ECO:0007669"/>
    <property type="project" value="TreeGrafter"/>
</dbReference>
<evidence type="ECO:0000313" key="8">
    <source>
        <dbReference type="Proteomes" id="UP000279236"/>
    </source>
</evidence>
<feature type="transmembrane region" description="Helical" evidence="6">
    <location>
        <begin position="500"/>
        <end position="522"/>
    </location>
</feature>
<feature type="transmembrane region" description="Helical" evidence="6">
    <location>
        <begin position="172"/>
        <end position="197"/>
    </location>
</feature>
<feature type="transmembrane region" description="Helical" evidence="6">
    <location>
        <begin position="245"/>
        <end position="264"/>
    </location>
</feature>
<keyword evidence="3 6" id="KW-1133">Transmembrane helix</keyword>
<dbReference type="SUPFAM" id="SSF103473">
    <property type="entry name" value="MFS general substrate transporter"/>
    <property type="match status" value="1"/>
</dbReference>
<comment type="caution">
    <text evidence="7">The sequence shown here is derived from an EMBL/GenBank/DDBJ whole genome shotgun (WGS) entry which is preliminary data.</text>
</comment>
<proteinExistence type="predicted"/>
<dbReference type="RefSeq" id="XP_028473238.1">
    <property type="nucleotide sequence ID" value="XM_028618282.1"/>
</dbReference>
<comment type="subcellular location">
    <subcellularLocation>
        <location evidence="1">Membrane</location>
        <topology evidence="1">Multi-pass membrane protein</topology>
    </subcellularLocation>
</comment>
<dbReference type="InterPro" id="IPR036259">
    <property type="entry name" value="MFS_trans_sf"/>
</dbReference>
<evidence type="ECO:0000256" key="1">
    <source>
        <dbReference type="ARBA" id="ARBA00004141"/>
    </source>
</evidence>
<dbReference type="OrthoDB" id="410267at2759"/>
<feature type="transmembrane region" description="Helical" evidence="6">
    <location>
        <begin position="474"/>
        <end position="494"/>
    </location>
</feature>
<reference evidence="7 8" key="1">
    <citation type="submission" date="2018-11" db="EMBL/GenBank/DDBJ databases">
        <title>Genome sequence of Apiotrichum porosum DSM 27194.</title>
        <authorList>
            <person name="Aliyu H."/>
            <person name="Gorte O."/>
            <person name="Ochsenreither K."/>
        </authorList>
    </citation>
    <scope>NUCLEOTIDE SEQUENCE [LARGE SCALE GENOMIC DNA]</scope>
    <source>
        <strain evidence="7 8">DSM 27194</strain>
    </source>
</reference>
<dbReference type="PANTHER" id="PTHR21576:SF158">
    <property type="entry name" value="RIBOSOMAL RNA-PROCESSING PROTEIN 12-LIKE CONSERVED DOMAIN-CONTAINING PROTEIN"/>
    <property type="match status" value="1"/>
</dbReference>
<feature type="transmembrane region" description="Helical" evidence="6">
    <location>
        <begin position="140"/>
        <end position="160"/>
    </location>
</feature>
<name>A0A427XGS0_9TREE</name>
<evidence type="ECO:0000313" key="7">
    <source>
        <dbReference type="EMBL" id="RSH78091.1"/>
    </source>
</evidence>
<feature type="region of interest" description="Disordered" evidence="5">
    <location>
        <begin position="1"/>
        <end position="40"/>
    </location>
</feature>
<evidence type="ECO:0000256" key="4">
    <source>
        <dbReference type="ARBA" id="ARBA00023136"/>
    </source>
</evidence>